<feature type="compositionally biased region" description="Basic and acidic residues" evidence="2">
    <location>
        <begin position="1122"/>
        <end position="1140"/>
    </location>
</feature>
<reference evidence="3" key="1">
    <citation type="submission" date="2022-08" db="EMBL/GenBank/DDBJ databases">
        <title>A Global Phylogenomic Analysis of the Shiitake Genus Lentinula.</title>
        <authorList>
            <consortium name="DOE Joint Genome Institute"/>
            <person name="Sierra-Patev S."/>
            <person name="Min B."/>
            <person name="Naranjo-Ortiz M."/>
            <person name="Looney B."/>
            <person name="Konkel Z."/>
            <person name="Slot J.C."/>
            <person name="Sakamoto Y."/>
            <person name="Steenwyk J.L."/>
            <person name="Rokas A."/>
            <person name="Carro J."/>
            <person name="Camarero S."/>
            <person name="Ferreira P."/>
            <person name="Molpeceres G."/>
            <person name="Ruiz-Duenas F.J."/>
            <person name="Serrano A."/>
            <person name="Henrissat B."/>
            <person name="Drula E."/>
            <person name="Hughes K.W."/>
            <person name="Mata J.L."/>
            <person name="Ishikawa N.K."/>
            <person name="Vargas-Isla R."/>
            <person name="Ushijima S."/>
            <person name="Smith C.A."/>
            <person name="Ahrendt S."/>
            <person name="Andreopoulos W."/>
            <person name="He G."/>
            <person name="Labutti K."/>
            <person name="Lipzen A."/>
            <person name="Ng V."/>
            <person name="Riley R."/>
            <person name="Sandor L."/>
            <person name="Barry K."/>
            <person name="Martinez A.T."/>
            <person name="Xiao Y."/>
            <person name="Gibbons J.G."/>
            <person name="Terashima K."/>
            <person name="Grigoriev I.V."/>
            <person name="Hibbett D.S."/>
        </authorList>
    </citation>
    <scope>NUCLEOTIDE SEQUENCE</scope>
    <source>
        <strain evidence="3">RHP3577 ss4</strain>
    </source>
</reference>
<protein>
    <submittedName>
        <fullName evidence="3">Uncharacterized protein</fullName>
    </submittedName>
</protein>
<feature type="compositionally biased region" description="Polar residues" evidence="2">
    <location>
        <begin position="1105"/>
        <end position="1119"/>
    </location>
</feature>
<feature type="compositionally biased region" description="Polar residues" evidence="2">
    <location>
        <begin position="15"/>
        <end position="24"/>
    </location>
</feature>
<feature type="region of interest" description="Disordered" evidence="2">
    <location>
        <begin position="327"/>
        <end position="347"/>
    </location>
</feature>
<feature type="coiled-coil region" evidence="1">
    <location>
        <begin position="743"/>
        <end position="1079"/>
    </location>
</feature>
<feature type="region of interest" description="Disordered" evidence="2">
    <location>
        <begin position="1"/>
        <end position="94"/>
    </location>
</feature>
<evidence type="ECO:0000256" key="1">
    <source>
        <dbReference type="SAM" id="Coils"/>
    </source>
</evidence>
<evidence type="ECO:0000313" key="4">
    <source>
        <dbReference type="Proteomes" id="UP001150217"/>
    </source>
</evidence>
<feature type="region of interest" description="Disordered" evidence="2">
    <location>
        <begin position="271"/>
        <end position="293"/>
    </location>
</feature>
<feature type="compositionally biased region" description="Low complexity" evidence="2">
    <location>
        <begin position="1204"/>
        <end position="1220"/>
    </location>
</feature>
<keyword evidence="4" id="KW-1185">Reference proteome</keyword>
<sequence>MWRKLTSALKHGEQDTASTSTVSQGDVMGKVLEQHPNLSMFHPAPQENAPNSNSPPPSPTKSRRSMFKRGSRMPSDDDERAPSPSLPKLSLGIPKKVKSSLSLAGNQSQSSLSRASGRNTLSAATAEANRGLSLDLLRSPLSPNAAFDSIRSSPPESHQRPSIDTLRTLNADADDIRPPTPGILQGSVRSILRDPNTPGTGRNVRFFSRDAYQAVTPEQSTDNEYPPLSVPPVIPTGSAIDLSKPSTLSSIVIRPSSSPKNARPSVTEVFSPMRQDSENTSSASPPVPENDTSNLLDMSQEIQLSAFSPPGLGFDIDLDKVLDLPLSDDDNKDLVPNAMTSTPYRGPLRLKGKESAVQDSAQPSVDVVDESIFHSKEKSPRLPSILHDRSHSFSFGQTVFFSMADASKRSSTSSAVPSLTSTDTKSSPSPVSLQSSDSPSQSSIRSRSRALSDTVFHSMLRSSPISSKPPEADINDESSSELVVYDPAKPEPDPFSATANTYYTPQTMIPVTPPRGLPNHARKTSREDSIIVSLQTQLALQSELCGQYETDLRARDEMVQILGQKVNDLEKEELKRKGILRAWKKKVAELERTCRFLEEEVEGSRQESMDRSIMDEASSEALRMLHRQIASLERDKGDMARREEALRDEVQALENIVQDRSEEILSLKETVWSRDESQRELQQGLREAQEQIEQIGNISMVTMDLASVVGDGKNDDGKEEERERHRLAEVEWEKQRTEMIMTTEKAKAETVALEGENEKLRQQLKTTDDELTMLKNELEAQWGHSEKASERIEALEEEKREIEKERHALSGDVEELQERLGVVDGQKTDMEHECQSLTATIEQLEEKIGNMEVEWEESENRRADLEDAKKALEDEMHQVTEELQQQLQSAKDQVRYKHEHAERIAQTMKESEIRIAELELERQYSLSEISRLESNVKQCDTDVGTYSSRVVDLEKEIETLRERLSNINRDHARVMNEQERALQAATEHDGETTEQMKDLLKRQGEQNAELRMNKDKVNNLQAELDRLRRQVHTLQQESADKEVKIVQLSKQHDHAKEDLMQMNMALDSKQQELELLKRRHNVRGTAGSTSSTPAPSRVSRRDSAVFSTPSTSRPSSVISIGSDKESNTGKSTVTKERKLSSESVLPKMNTLAKSTRMNGPVPTANVSMGPPSTTKPRLAGTMGPPRMSMGTPTPIARVASLSRSTTTKPTLVSSSTSSGTVAHHRRSSALAGGSGSSTTTGSMKQPTSMPSVPTTLPSAPVTPSPISNLANLIEEKENLDTLHNLDATPAKADRGDRRRSMIPTPA</sequence>
<dbReference type="SUPFAM" id="SSF57997">
    <property type="entry name" value="Tropomyosin"/>
    <property type="match status" value="1"/>
</dbReference>
<feature type="region of interest" description="Disordered" evidence="2">
    <location>
        <begin position="1202"/>
        <end position="1306"/>
    </location>
</feature>
<feature type="compositionally biased region" description="Low complexity" evidence="2">
    <location>
        <begin position="1083"/>
        <end position="1097"/>
    </location>
</feature>
<dbReference type="SUPFAM" id="SSF90257">
    <property type="entry name" value="Myosin rod fragments"/>
    <property type="match status" value="1"/>
</dbReference>
<feature type="compositionally biased region" description="Polar residues" evidence="2">
    <location>
        <begin position="1164"/>
        <end position="1175"/>
    </location>
</feature>
<dbReference type="Proteomes" id="UP001150217">
    <property type="component" value="Unassembled WGS sequence"/>
</dbReference>
<proteinExistence type="predicted"/>
<feature type="coiled-coil region" evidence="1">
    <location>
        <begin position="580"/>
        <end position="698"/>
    </location>
</feature>
<keyword evidence="1" id="KW-0175">Coiled coil</keyword>
<dbReference type="PANTHER" id="PTHR23159:SF31">
    <property type="entry name" value="CENTROSOME-ASSOCIATED PROTEIN CEP250 ISOFORM X1"/>
    <property type="match status" value="1"/>
</dbReference>
<feature type="compositionally biased region" description="Basic residues" evidence="2">
    <location>
        <begin position="61"/>
        <end position="71"/>
    </location>
</feature>
<dbReference type="EMBL" id="JANVFT010000005">
    <property type="protein sequence ID" value="KAJ4500577.1"/>
    <property type="molecule type" value="Genomic_DNA"/>
</dbReference>
<dbReference type="Gene3D" id="1.10.287.1490">
    <property type="match status" value="1"/>
</dbReference>
<feature type="compositionally biased region" description="Polar residues" evidence="2">
    <location>
        <begin position="1243"/>
        <end position="1257"/>
    </location>
</feature>
<accession>A0ABQ8VYD3</accession>
<comment type="caution">
    <text evidence="3">The sequence shown here is derived from an EMBL/GenBank/DDBJ whole genome shotgun (WGS) entry which is preliminary data.</text>
</comment>
<gene>
    <name evidence="3" type="ORF">C8R41DRAFT_956886</name>
</gene>
<evidence type="ECO:0000313" key="3">
    <source>
        <dbReference type="EMBL" id="KAJ4500577.1"/>
    </source>
</evidence>
<name>A0ABQ8VYD3_9AGAR</name>
<feature type="compositionally biased region" description="Low complexity" evidence="2">
    <location>
        <begin position="43"/>
        <end position="52"/>
    </location>
</feature>
<organism evidence="3 4">
    <name type="scientific">Lentinula lateritia</name>
    <dbReference type="NCBI Taxonomy" id="40482"/>
    <lineage>
        <taxon>Eukaryota</taxon>
        <taxon>Fungi</taxon>
        <taxon>Dikarya</taxon>
        <taxon>Basidiomycota</taxon>
        <taxon>Agaricomycotina</taxon>
        <taxon>Agaricomycetes</taxon>
        <taxon>Agaricomycetidae</taxon>
        <taxon>Agaricales</taxon>
        <taxon>Marasmiineae</taxon>
        <taxon>Omphalotaceae</taxon>
        <taxon>Lentinula</taxon>
    </lineage>
</organism>
<evidence type="ECO:0000256" key="2">
    <source>
        <dbReference type="SAM" id="MobiDB-lite"/>
    </source>
</evidence>
<feature type="compositionally biased region" description="Polar residues" evidence="2">
    <location>
        <begin position="278"/>
        <end position="293"/>
    </location>
</feature>
<feature type="region of interest" description="Disordered" evidence="2">
    <location>
        <begin position="1079"/>
        <end position="1189"/>
    </location>
</feature>
<feature type="region of interest" description="Disordered" evidence="2">
    <location>
        <begin position="411"/>
        <end position="451"/>
    </location>
</feature>
<dbReference type="PANTHER" id="PTHR23159">
    <property type="entry name" value="CENTROSOMAL PROTEIN 2"/>
    <property type="match status" value="1"/>
</dbReference>